<keyword evidence="5 9" id="KW-0812">Transmembrane</keyword>
<feature type="domain" description="MgtC-like C-terminal" evidence="11">
    <location>
        <begin position="151"/>
        <end position="229"/>
    </location>
</feature>
<feature type="transmembrane region" description="Helical" evidence="9">
    <location>
        <begin position="6"/>
        <end position="23"/>
    </location>
</feature>
<dbReference type="RefSeq" id="WP_132434399.1">
    <property type="nucleotide sequence ID" value="NZ_SLWK01000010.1"/>
</dbReference>
<dbReference type="Proteomes" id="UP000295221">
    <property type="component" value="Unassembled WGS sequence"/>
</dbReference>
<comment type="similarity">
    <text evidence="2">Belongs to the MgtC/SapB family.</text>
</comment>
<dbReference type="InterPro" id="IPR048640">
    <property type="entry name" value="MgtC-like_C"/>
</dbReference>
<dbReference type="PANTHER" id="PTHR33778">
    <property type="entry name" value="PROTEIN MGTC"/>
    <property type="match status" value="1"/>
</dbReference>
<comment type="function">
    <text evidence="8">Virulence factor required for growth in low Mg(2+) medium and for intramacrophage survival. May be involved in regulating membrane potential by activating Na(+)/K(+)-ATPase.</text>
</comment>
<evidence type="ECO:0000256" key="5">
    <source>
        <dbReference type="ARBA" id="ARBA00022692"/>
    </source>
</evidence>
<accession>A0A4V2RW66</accession>
<proteinExistence type="inferred from homology"/>
<comment type="caution">
    <text evidence="12">The sequence shown here is derived from an EMBL/GenBank/DDBJ whole genome shotgun (WGS) entry which is preliminary data.</text>
</comment>
<feature type="domain" description="MgtC/SapB/SrpB/YhiD N-terminal" evidence="10">
    <location>
        <begin position="10"/>
        <end position="134"/>
    </location>
</feature>
<feature type="transmembrane region" description="Helical" evidence="9">
    <location>
        <begin position="94"/>
        <end position="113"/>
    </location>
</feature>
<dbReference type="PANTHER" id="PTHR33778:SF3">
    <property type="entry name" value="PROTEIN MGTC"/>
    <property type="match status" value="1"/>
</dbReference>
<evidence type="ECO:0000256" key="9">
    <source>
        <dbReference type="SAM" id="Phobius"/>
    </source>
</evidence>
<sequence>MTYMEFVARLMIAVLLGAVIGFERQYRQRSAGLRTNTLVSTGAAIFVLLSAALTSSTETADPSRVAGQIVTGIGFLGAGVIMKDGFNVKGLNTAATIWCSAAVGSLAGAGLIFESMISATAIVGTHLMLRPLGRKLESRPFSYDEQVSTRYMFEVRCKAEVENHIRVLMMQFINQNEDLQLRTLKSLDDESPTKAAIQAEIVATSNKDQEMEKAAGRLTILHGVTYVSWEIMERQSD</sequence>
<reference evidence="12 13" key="1">
    <citation type="submission" date="2019-03" db="EMBL/GenBank/DDBJ databases">
        <title>Genomic Encyclopedia of Type Strains, Phase IV (KMG-IV): sequencing the most valuable type-strain genomes for metagenomic binning, comparative biology and taxonomic classification.</title>
        <authorList>
            <person name="Goeker M."/>
        </authorList>
    </citation>
    <scope>NUCLEOTIDE SEQUENCE [LARGE SCALE GENOMIC DNA]</scope>
    <source>
        <strain evidence="12 13">DSM 24179</strain>
    </source>
</reference>
<keyword evidence="6 9" id="KW-1133">Transmembrane helix</keyword>
<keyword evidence="7 9" id="KW-0472">Membrane</keyword>
<evidence type="ECO:0000256" key="6">
    <source>
        <dbReference type="ARBA" id="ARBA00022989"/>
    </source>
</evidence>
<evidence type="ECO:0000256" key="4">
    <source>
        <dbReference type="ARBA" id="ARBA00022475"/>
    </source>
</evidence>
<dbReference type="Gene3D" id="3.30.70.260">
    <property type="match status" value="1"/>
</dbReference>
<evidence type="ECO:0000256" key="1">
    <source>
        <dbReference type="ARBA" id="ARBA00004651"/>
    </source>
</evidence>
<dbReference type="Pfam" id="PF21770">
    <property type="entry name" value="MgtC_SapB_C"/>
    <property type="match status" value="1"/>
</dbReference>
<dbReference type="AlphaFoldDB" id="A0A4V2RW66"/>
<dbReference type="GO" id="GO:0005886">
    <property type="term" value="C:plasma membrane"/>
    <property type="evidence" value="ECO:0007669"/>
    <property type="project" value="UniProtKB-SubCell"/>
</dbReference>
<comment type="subcellular location">
    <subcellularLocation>
        <location evidence="1">Cell membrane</location>
        <topology evidence="1">Multi-pass membrane protein</topology>
    </subcellularLocation>
</comment>
<dbReference type="PRINTS" id="PR01837">
    <property type="entry name" value="MGTCSAPBPROT"/>
</dbReference>
<keyword evidence="4" id="KW-1003">Cell membrane</keyword>
<dbReference type="Pfam" id="PF02308">
    <property type="entry name" value="MgtC"/>
    <property type="match status" value="1"/>
</dbReference>
<keyword evidence="13" id="KW-1185">Reference proteome</keyword>
<feature type="transmembrane region" description="Helical" evidence="9">
    <location>
        <begin position="65"/>
        <end position="82"/>
    </location>
</feature>
<organism evidence="12 13">
    <name type="scientific">Natronoflexus pectinivorans</name>
    <dbReference type="NCBI Taxonomy" id="682526"/>
    <lineage>
        <taxon>Bacteria</taxon>
        <taxon>Pseudomonadati</taxon>
        <taxon>Bacteroidota</taxon>
        <taxon>Bacteroidia</taxon>
        <taxon>Marinilabiliales</taxon>
        <taxon>Marinilabiliaceae</taxon>
        <taxon>Natronoflexus</taxon>
    </lineage>
</organism>
<evidence type="ECO:0000256" key="7">
    <source>
        <dbReference type="ARBA" id="ARBA00023136"/>
    </source>
</evidence>
<evidence type="ECO:0000256" key="2">
    <source>
        <dbReference type="ARBA" id="ARBA00009298"/>
    </source>
</evidence>
<feature type="transmembrane region" description="Helical" evidence="9">
    <location>
        <begin position="35"/>
        <end position="53"/>
    </location>
</feature>
<dbReference type="InterPro" id="IPR049177">
    <property type="entry name" value="MgtC_SapB_SrpB_YhiD_N"/>
</dbReference>
<dbReference type="OrthoDB" id="9811198at2"/>
<evidence type="ECO:0000256" key="3">
    <source>
        <dbReference type="ARBA" id="ARBA00013833"/>
    </source>
</evidence>
<evidence type="ECO:0000313" key="12">
    <source>
        <dbReference type="EMBL" id="TCO07059.1"/>
    </source>
</evidence>
<evidence type="ECO:0000259" key="11">
    <source>
        <dbReference type="Pfam" id="PF21770"/>
    </source>
</evidence>
<protein>
    <recommendedName>
        <fullName evidence="3">Protein MgtC</fullName>
    </recommendedName>
</protein>
<evidence type="ECO:0000313" key="13">
    <source>
        <dbReference type="Proteomes" id="UP000295221"/>
    </source>
</evidence>
<evidence type="ECO:0000256" key="8">
    <source>
        <dbReference type="ARBA" id="ARBA00025369"/>
    </source>
</evidence>
<gene>
    <name evidence="12" type="ORF">EV194_11058</name>
</gene>
<name>A0A4V2RW66_9BACT</name>
<dbReference type="InterPro" id="IPR003416">
    <property type="entry name" value="MgtC/SapB/SrpB/YhiD_fam"/>
</dbReference>
<dbReference type="EMBL" id="SLWK01000010">
    <property type="protein sequence ID" value="TCO07059.1"/>
    <property type="molecule type" value="Genomic_DNA"/>
</dbReference>
<evidence type="ECO:0000259" key="10">
    <source>
        <dbReference type="Pfam" id="PF02308"/>
    </source>
</evidence>